<evidence type="ECO:0000256" key="1">
    <source>
        <dbReference type="SAM" id="SignalP"/>
    </source>
</evidence>
<dbReference type="InterPro" id="IPR021727">
    <property type="entry name" value="DUF3299"/>
</dbReference>
<dbReference type="AlphaFoldDB" id="A0A0K6HB13"/>
<dbReference type="Gene3D" id="2.40.50.870">
    <property type="entry name" value="Protein of unknown function (DUF3299)"/>
    <property type="match status" value="1"/>
</dbReference>
<organism evidence="2 3">
    <name type="scientific">Pseudidiomarina woesei</name>
    <dbReference type="NCBI Taxonomy" id="1381080"/>
    <lineage>
        <taxon>Bacteria</taxon>
        <taxon>Pseudomonadati</taxon>
        <taxon>Pseudomonadota</taxon>
        <taxon>Gammaproteobacteria</taxon>
        <taxon>Alteromonadales</taxon>
        <taxon>Idiomarinaceae</taxon>
        <taxon>Pseudidiomarina</taxon>
    </lineage>
</organism>
<keyword evidence="1" id="KW-0732">Signal</keyword>
<proteinExistence type="predicted"/>
<dbReference type="OrthoDB" id="9784998at2"/>
<gene>
    <name evidence="2" type="ORF">Ga0061064_2039</name>
</gene>
<evidence type="ECO:0000313" key="2">
    <source>
        <dbReference type="EMBL" id="CUA88037.1"/>
    </source>
</evidence>
<accession>A0A0K6HB13</accession>
<dbReference type="Pfam" id="PF11736">
    <property type="entry name" value="DUF3299"/>
    <property type="match status" value="1"/>
</dbReference>
<dbReference type="RefSeq" id="WP_055439680.1">
    <property type="nucleotide sequence ID" value="NZ_CYHB01000007.1"/>
</dbReference>
<evidence type="ECO:0008006" key="4">
    <source>
        <dbReference type="Google" id="ProtNLM"/>
    </source>
</evidence>
<protein>
    <recommendedName>
        <fullName evidence="4">DUF3299 domain-containing protein</fullName>
    </recommendedName>
</protein>
<reference evidence="3" key="1">
    <citation type="submission" date="2015-08" db="EMBL/GenBank/DDBJ databases">
        <authorList>
            <person name="Varghese N."/>
        </authorList>
    </citation>
    <scope>NUCLEOTIDE SEQUENCE [LARGE SCALE GENOMIC DNA]</scope>
    <source>
        <strain evidence="3">DSM 27808</strain>
    </source>
</reference>
<feature type="chain" id="PRO_5005503992" description="DUF3299 domain-containing protein" evidence="1">
    <location>
        <begin position="24"/>
        <end position="163"/>
    </location>
</feature>
<name>A0A0K6HB13_9GAMM</name>
<dbReference type="Proteomes" id="UP000182598">
    <property type="component" value="Unassembled WGS sequence"/>
</dbReference>
<feature type="signal peptide" evidence="1">
    <location>
        <begin position="1"/>
        <end position="23"/>
    </location>
</feature>
<sequence length="163" mass="18233">MSKWFNALVWAISAMLVTMPVQADEYVETQWKELVPEGYKPPPVRSQAFYEANPELANQPELDAPMVESLDGKKIRIPGYVVQLEGDADKVTQFLLVPYYGACVHVPPPPPNQIVLVDFPQGVKYEDTFDAVWVEGVINVERVEGDVAVVGYRLTAATVKSFY</sequence>
<dbReference type="EMBL" id="CYHB01000007">
    <property type="protein sequence ID" value="CUA88037.1"/>
    <property type="molecule type" value="Genomic_DNA"/>
</dbReference>
<keyword evidence="3" id="KW-1185">Reference proteome</keyword>
<evidence type="ECO:0000313" key="3">
    <source>
        <dbReference type="Proteomes" id="UP000182598"/>
    </source>
</evidence>